<name>A0A8J4UDY5_CLAMG</name>
<protein>
    <submittedName>
        <fullName evidence="1">Putative ribosomal RNA small subunit methyltransferase A</fullName>
    </submittedName>
</protein>
<dbReference type="AlphaFoldDB" id="A0A8J4UDY5"/>
<evidence type="ECO:0000313" key="2">
    <source>
        <dbReference type="Proteomes" id="UP000727407"/>
    </source>
</evidence>
<organism evidence="1 2">
    <name type="scientific">Clarias magur</name>
    <name type="common">Asian catfish</name>
    <name type="synonym">Macropteronotus magur</name>
    <dbReference type="NCBI Taxonomy" id="1594786"/>
    <lineage>
        <taxon>Eukaryota</taxon>
        <taxon>Metazoa</taxon>
        <taxon>Chordata</taxon>
        <taxon>Craniata</taxon>
        <taxon>Vertebrata</taxon>
        <taxon>Euteleostomi</taxon>
        <taxon>Actinopterygii</taxon>
        <taxon>Neopterygii</taxon>
        <taxon>Teleostei</taxon>
        <taxon>Ostariophysi</taxon>
        <taxon>Siluriformes</taxon>
        <taxon>Clariidae</taxon>
        <taxon>Clarias</taxon>
    </lineage>
</organism>
<sequence length="71" mass="8141">MTESSSSCSLWRGLRSRFQASRFRGEFSLTAAHKAADPPGFLEKIERSYCRHREKKTPACIRRCEDTAGFQ</sequence>
<dbReference type="GO" id="GO:0032259">
    <property type="term" value="P:methylation"/>
    <property type="evidence" value="ECO:0007669"/>
    <property type="project" value="UniProtKB-KW"/>
</dbReference>
<dbReference type="Proteomes" id="UP000727407">
    <property type="component" value="Unassembled WGS sequence"/>
</dbReference>
<comment type="caution">
    <text evidence="1">The sequence shown here is derived from an EMBL/GenBank/DDBJ whole genome shotgun (WGS) entry which is preliminary data.</text>
</comment>
<keyword evidence="2" id="KW-1185">Reference proteome</keyword>
<gene>
    <name evidence="1" type="primary">rsmA</name>
    <name evidence="1" type="ORF">DAT39_004221</name>
</gene>
<accession>A0A8J4UDY5</accession>
<dbReference type="GO" id="GO:0008168">
    <property type="term" value="F:methyltransferase activity"/>
    <property type="evidence" value="ECO:0007669"/>
    <property type="project" value="UniProtKB-KW"/>
</dbReference>
<proteinExistence type="predicted"/>
<keyword evidence="1" id="KW-0808">Transferase</keyword>
<dbReference type="EMBL" id="QNUK01000038">
    <property type="protein sequence ID" value="KAF5905948.1"/>
    <property type="molecule type" value="Genomic_DNA"/>
</dbReference>
<reference evidence="1" key="1">
    <citation type="submission" date="2020-07" db="EMBL/GenBank/DDBJ databases">
        <title>Clarias magur genome sequencing, assembly and annotation.</title>
        <authorList>
            <person name="Kushwaha B."/>
            <person name="Kumar R."/>
            <person name="Das P."/>
            <person name="Joshi C.G."/>
            <person name="Kumar D."/>
            <person name="Nagpure N.S."/>
            <person name="Pandey M."/>
            <person name="Agarwal S."/>
            <person name="Srivastava S."/>
            <person name="Singh M."/>
            <person name="Sahoo L."/>
            <person name="Jayasankar P."/>
            <person name="Meher P.K."/>
            <person name="Koringa P.G."/>
            <person name="Iquebal M.A."/>
            <person name="Das S.P."/>
            <person name="Bit A."/>
            <person name="Patnaik S."/>
            <person name="Patel N."/>
            <person name="Shah T.M."/>
            <person name="Hinsu A."/>
            <person name="Jena J.K."/>
        </authorList>
    </citation>
    <scope>NUCLEOTIDE SEQUENCE</scope>
    <source>
        <strain evidence="1">CIFAMagur01</strain>
        <tissue evidence="1">Testis</tissue>
    </source>
</reference>
<keyword evidence="1" id="KW-0489">Methyltransferase</keyword>
<evidence type="ECO:0000313" key="1">
    <source>
        <dbReference type="EMBL" id="KAF5905948.1"/>
    </source>
</evidence>